<reference evidence="2 3" key="1">
    <citation type="submission" date="2019-03" db="EMBL/GenBank/DDBJ databases">
        <title>Subsurface microbial communities from deep shales in Ohio and West Virginia, USA.</title>
        <authorList>
            <person name="Wrighton K."/>
        </authorList>
    </citation>
    <scope>NUCLEOTIDE SEQUENCE [LARGE SCALE GENOMIC DNA]</scope>
    <source>
        <strain evidence="2 3">MA284_T2</strain>
    </source>
</reference>
<feature type="transmembrane region" description="Helical" evidence="1">
    <location>
        <begin position="103"/>
        <end position="124"/>
    </location>
</feature>
<dbReference type="Proteomes" id="UP000295064">
    <property type="component" value="Unassembled WGS sequence"/>
</dbReference>
<sequence length="175" mass="20073">MRKGIKFILFLSSYTPLFIILIIKNINFDKSSIIKNNVFVIFLFILIIVSNYALKSSVNQIRDMGPKSIEVKNVSQKTGDTLNYLVTYIIPFITLDSNSIRNITSLGVLLFFMGIIYMNSNLIYTNPILNLFGYKIYEVTDKNDNLIICISKKNYIKIDKPLKITNFSGNIYLEG</sequence>
<protein>
    <submittedName>
        <fullName evidence="2">Uncharacterized protein</fullName>
    </submittedName>
</protein>
<dbReference type="InterPro" id="IPR048118">
    <property type="entry name" value="KwaA"/>
</dbReference>
<keyword evidence="1" id="KW-1133">Transmembrane helix</keyword>
<keyword evidence="1" id="KW-0812">Transmembrane</keyword>
<accession>A0A4R6M2L8</accession>
<comment type="caution">
    <text evidence="2">The sequence shown here is derived from an EMBL/GenBank/DDBJ whole genome shotgun (WGS) entry which is preliminary data.</text>
</comment>
<feature type="transmembrane region" description="Helical" evidence="1">
    <location>
        <begin position="7"/>
        <end position="26"/>
    </location>
</feature>
<organism evidence="2 3">
    <name type="scientific">Halanaerobium saccharolyticum</name>
    <dbReference type="NCBI Taxonomy" id="43595"/>
    <lineage>
        <taxon>Bacteria</taxon>
        <taxon>Bacillati</taxon>
        <taxon>Bacillota</taxon>
        <taxon>Clostridia</taxon>
        <taxon>Halanaerobiales</taxon>
        <taxon>Halanaerobiaceae</taxon>
        <taxon>Halanaerobium</taxon>
    </lineage>
</organism>
<proteinExistence type="predicted"/>
<evidence type="ECO:0000313" key="3">
    <source>
        <dbReference type="Proteomes" id="UP000295064"/>
    </source>
</evidence>
<feature type="transmembrane region" description="Helical" evidence="1">
    <location>
        <begin position="38"/>
        <end position="54"/>
    </location>
</feature>
<name>A0A4R6M2L8_9FIRM</name>
<keyword evidence="1" id="KW-0472">Membrane</keyword>
<gene>
    <name evidence="2" type="ORF">DFR79_10464</name>
</gene>
<dbReference type="RefSeq" id="WP_133514219.1">
    <property type="nucleotide sequence ID" value="NZ_SNWX01000004.1"/>
</dbReference>
<dbReference type="EMBL" id="SNWX01000004">
    <property type="protein sequence ID" value="TDO94099.1"/>
    <property type="molecule type" value="Genomic_DNA"/>
</dbReference>
<evidence type="ECO:0000313" key="2">
    <source>
        <dbReference type="EMBL" id="TDO94099.1"/>
    </source>
</evidence>
<dbReference type="AlphaFoldDB" id="A0A4R6M2L8"/>
<dbReference type="OrthoDB" id="2873256at2"/>
<evidence type="ECO:0000256" key="1">
    <source>
        <dbReference type="SAM" id="Phobius"/>
    </source>
</evidence>
<dbReference type="NCBIfam" id="NF041622">
    <property type="entry name" value="KwaA"/>
    <property type="match status" value="1"/>
</dbReference>